<evidence type="ECO:0000313" key="2">
    <source>
        <dbReference type="Proteomes" id="UP000229056"/>
    </source>
</evidence>
<protein>
    <recommendedName>
        <fullName evidence="3">Phosphoribosyltransferase domain-containing protein</fullName>
    </recommendedName>
</protein>
<name>A0A2H0W4R3_9BACT</name>
<proteinExistence type="predicted"/>
<gene>
    <name evidence="1" type="ORF">COT80_02130</name>
</gene>
<sequence length="337" mass="37781">MKNGEPGHELKKNKTYILTFDLAKKVKLFRSIGLKTPDVDAAIYTDIKDGIIRIVNDSFPGANVRAVTMEALADEILTTALDHRKHLKDAVVVSTCVEIAGLKRGQTIDINRLVNRSGNIIGLGPRPGYSGLKEQIRDITNSCRDNPIILMEDGTFTGGTLLEILGMFKECKAEVAAVVVGFAFSRAIEALQNQFDGEVIVIERMEEFIDWMPDHDFFPFISNCGRVIGVPWNGYNLPFYTYNHASYSVPYIYPFCPMPEWTSIPHKHAVELSRFCLQKDLEIFKTIEQMNGRRITIGDLDGVYPRVSIPICIGQPELPHLNACITDYLASVCHEIN</sequence>
<dbReference type="AlphaFoldDB" id="A0A2H0W4R3"/>
<reference evidence="2" key="1">
    <citation type="submission" date="2017-09" db="EMBL/GenBank/DDBJ databases">
        <title>Depth-based differentiation of microbial function through sediment-hosted aquifers and enrichment of novel symbionts in the deep terrestrial subsurface.</title>
        <authorList>
            <person name="Probst A.J."/>
            <person name="Ladd B."/>
            <person name="Jarett J.K."/>
            <person name="Geller-Mcgrath D.E."/>
            <person name="Sieber C.M.K."/>
            <person name="Emerson J.B."/>
            <person name="Anantharaman K."/>
            <person name="Thomas B.C."/>
            <person name="Malmstrom R."/>
            <person name="Stieglmeier M."/>
            <person name="Klingl A."/>
            <person name="Woyke T."/>
            <person name="Ryan C.M."/>
            <person name="Banfield J.F."/>
        </authorList>
    </citation>
    <scope>NUCLEOTIDE SEQUENCE [LARGE SCALE GENOMIC DNA]</scope>
</reference>
<dbReference type="SUPFAM" id="SSF53271">
    <property type="entry name" value="PRTase-like"/>
    <property type="match status" value="1"/>
</dbReference>
<dbReference type="Proteomes" id="UP000229056">
    <property type="component" value="Unassembled WGS sequence"/>
</dbReference>
<dbReference type="EMBL" id="PEZY01000005">
    <property type="protein sequence ID" value="PIS06343.1"/>
    <property type="molecule type" value="Genomic_DNA"/>
</dbReference>
<dbReference type="InterPro" id="IPR000836">
    <property type="entry name" value="PRTase_dom"/>
</dbReference>
<dbReference type="CDD" id="cd06223">
    <property type="entry name" value="PRTases_typeI"/>
    <property type="match status" value="1"/>
</dbReference>
<comment type="caution">
    <text evidence="1">The sequence shown here is derived from an EMBL/GenBank/DDBJ whole genome shotgun (WGS) entry which is preliminary data.</text>
</comment>
<accession>A0A2H0W4R3</accession>
<evidence type="ECO:0000313" key="1">
    <source>
        <dbReference type="EMBL" id="PIS06343.1"/>
    </source>
</evidence>
<evidence type="ECO:0008006" key="3">
    <source>
        <dbReference type="Google" id="ProtNLM"/>
    </source>
</evidence>
<dbReference type="Gene3D" id="3.40.50.2020">
    <property type="match status" value="1"/>
</dbReference>
<dbReference type="InterPro" id="IPR029057">
    <property type="entry name" value="PRTase-like"/>
</dbReference>
<organism evidence="1 2">
    <name type="scientific">Candidatus Buchananbacteria bacterium CG10_big_fil_rev_8_21_14_0_10_33_19</name>
    <dbReference type="NCBI Taxonomy" id="1974525"/>
    <lineage>
        <taxon>Bacteria</taxon>
        <taxon>Candidatus Buchananiibacteriota</taxon>
    </lineage>
</organism>